<keyword evidence="1" id="KW-0812">Transmembrane</keyword>
<feature type="transmembrane region" description="Helical" evidence="1">
    <location>
        <begin position="314"/>
        <end position="334"/>
    </location>
</feature>
<feature type="transmembrane region" description="Helical" evidence="1">
    <location>
        <begin position="244"/>
        <end position="267"/>
    </location>
</feature>
<dbReference type="Proteomes" id="UP000652760">
    <property type="component" value="Unassembled WGS sequence"/>
</dbReference>
<sequence>MKSGLLIFVSSLTNQQSGFIWKAIYISEVASFCLLRLCSFCHFSQNLQVLRYRMKFKPEVSTLRKIGPNKKLNLFDKITEKVNNTASLATNIVKLSVVASTVFGGPLISLYLSSVGAPFPASDSGTAIMLIVFMMMLASGLTLITFWLALPALSKFLASASTRTHFQGLFRDPNNGKGSLKEFLSSYILLYYPMFLLLITAPFSFLESGTVEAFFNIFIVLSISTTIEIVRFKARGRTDVSDVIMFKLFSNLFSLFWIYFFVMYLFSTYDDFGVFLNKLDIPEYIKISVLLSLTFLTTTISHVGLSRWGTSPKLIFLLFCFCIFLLLSHSPGAISLTSTSLRNLGFGGGVPVTIMVKRFQENNKDIKPELLSGCLILQTSTTVMIKAEKIPGNCVTRKSLTEPTVFSVSYKGIIVFQRSDVTEIKEFTAMTEGKR</sequence>
<accession>A0ABS1F3D4</accession>
<gene>
    <name evidence="2" type="ORF">JHL17_10900</name>
</gene>
<evidence type="ECO:0000313" key="2">
    <source>
        <dbReference type="EMBL" id="MBK1837922.1"/>
    </source>
</evidence>
<keyword evidence="1" id="KW-0472">Membrane</keyword>
<feature type="transmembrane region" description="Helical" evidence="1">
    <location>
        <begin position="213"/>
        <end position="232"/>
    </location>
</feature>
<evidence type="ECO:0000256" key="1">
    <source>
        <dbReference type="SAM" id="Phobius"/>
    </source>
</evidence>
<feature type="transmembrane region" description="Helical" evidence="1">
    <location>
        <begin position="92"/>
        <end position="112"/>
    </location>
</feature>
<feature type="transmembrane region" description="Helical" evidence="1">
    <location>
        <begin position="127"/>
        <end position="150"/>
    </location>
</feature>
<evidence type="ECO:0000313" key="3">
    <source>
        <dbReference type="Proteomes" id="UP000652760"/>
    </source>
</evidence>
<proteinExistence type="predicted"/>
<keyword evidence="3" id="KW-1185">Reference proteome</keyword>
<organism evidence="2 3">
    <name type="scientific">Azospirillum endophyticum</name>
    <dbReference type="NCBI Taxonomy" id="2800326"/>
    <lineage>
        <taxon>Bacteria</taxon>
        <taxon>Pseudomonadati</taxon>
        <taxon>Pseudomonadota</taxon>
        <taxon>Alphaproteobacteria</taxon>
        <taxon>Rhodospirillales</taxon>
        <taxon>Azospirillaceae</taxon>
        <taxon>Azospirillum</taxon>
    </lineage>
</organism>
<protein>
    <submittedName>
        <fullName evidence="2">Uncharacterized protein</fullName>
    </submittedName>
</protein>
<keyword evidence="1" id="KW-1133">Transmembrane helix</keyword>
<reference evidence="3" key="1">
    <citation type="submission" date="2021-01" db="EMBL/GenBank/DDBJ databases">
        <title>Genome public.</title>
        <authorList>
            <person name="Liu C."/>
            <person name="Sun Q."/>
        </authorList>
    </citation>
    <scope>NUCLEOTIDE SEQUENCE [LARGE SCALE GENOMIC DNA]</scope>
    <source>
        <strain evidence="3">YIM B02556</strain>
    </source>
</reference>
<feature type="transmembrane region" description="Helical" evidence="1">
    <location>
        <begin position="287"/>
        <end position="305"/>
    </location>
</feature>
<dbReference type="RefSeq" id="WP_200192930.1">
    <property type="nucleotide sequence ID" value="NZ_JAENHM010000030.1"/>
</dbReference>
<comment type="caution">
    <text evidence="2">The sequence shown here is derived from an EMBL/GenBank/DDBJ whole genome shotgun (WGS) entry which is preliminary data.</text>
</comment>
<feature type="transmembrane region" description="Helical" evidence="1">
    <location>
        <begin position="187"/>
        <end position="207"/>
    </location>
</feature>
<dbReference type="EMBL" id="JAENHM010000030">
    <property type="protein sequence ID" value="MBK1837922.1"/>
    <property type="molecule type" value="Genomic_DNA"/>
</dbReference>
<name>A0ABS1F3D4_9PROT</name>